<organism evidence="1 2">
    <name type="scientific">Flavimobilis soli</name>
    <dbReference type="NCBI Taxonomy" id="442709"/>
    <lineage>
        <taxon>Bacteria</taxon>
        <taxon>Bacillati</taxon>
        <taxon>Actinomycetota</taxon>
        <taxon>Actinomycetes</taxon>
        <taxon>Micrococcales</taxon>
        <taxon>Jonesiaceae</taxon>
        <taxon>Flavimobilis</taxon>
    </lineage>
</organism>
<dbReference type="Gene3D" id="3.30.830.10">
    <property type="entry name" value="Metalloenzyme, LuxS/M16 peptidase-like"/>
    <property type="match status" value="2"/>
</dbReference>
<dbReference type="GO" id="GO:0046872">
    <property type="term" value="F:metal ion binding"/>
    <property type="evidence" value="ECO:0007669"/>
    <property type="project" value="InterPro"/>
</dbReference>
<dbReference type="SUPFAM" id="SSF63411">
    <property type="entry name" value="LuxS/MPP-like metallohydrolase"/>
    <property type="match status" value="2"/>
</dbReference>
<comment type="caution">
    <text evidence="1">The sequence shown here is derived from an EMBL/GenBank/DDBJ whole genome shotgun (WGS) entry which is preliminary data.</text>
</comment>
<dbReference type="EMBL" id="PDJH01000001">
    <property type="protein sequence ID" value="PFG35975.1"/>
    <property type="molecule type" value="Genomic_DNA"/>
</dbReference>
<proteinExistence type="predicted"/>
<dbReference type="OrthoDB" id="3798591at2"/>
<sequence>MPSTDARDTAASPRRTAIDGVPVLWEDVRTDPGAYLVLAVGYRDASPAEVGLSHLVEHLVMRRVDAPPGANASSGPDETVFWATGSARVRADFLTSVCEALEHVRTIDDESLDTERRTIVAEIGRERLWGTHEPFSLRFGLRDLGVLGVNHGRLLDWTAAEVRSFAERHLHAGAATLVLTDEPWDGLRLPLPSGPAPVRDVPQDSLERRAVHRVPGAPLVWTAATGAEHSSGATALARAVLERAVYAAARTRDGSAYAVQASRWFVGPGEAWHLELDAPPHACATAVRAVLETVDRLTVEGPTPDELRSAREVILAESQHSAARIGRLIERATLERLSSPRLPVTADDVARVELDEVHAALRAASSTAVLTVPADPQADDAVEIAEKGGYAWTTGCEDPEGRSPKEVVDAAFDVPGTLRGRATSTVHSGKLFSPARGATVVVCDDRLVLIDHGFTATLLLDELELVGRDSDDDIELVTSRGGVVVLHPAHYRGLPKALDAWVERAPHAHVYDKTRVALLGAEG</sequence>
<protein>
    <submittedName>
        <fullName evidence="1">Putative Zn-dependent peptidase</fullName>
    </submittedName>
</protein>
<dbReference type="InterPro" id="IPR011249">
    <property type="entry name" value="Metalloenz_LuxS/M16"/>
</dbReference>
<accession>A0A2A9ECG3</accession>
<keyword evidence="2" id="KW-1185">Reference proteome</keyword>
<evidence type="ECO:0000313" key="1">
    <source>
        <dbReference type="EMBL" id="PFG35975.1"/>
    </source>
</evidence>
<name>A0A2A9ECG3_9MICO</name>
<evidence type="ECO:0000313" key="2">
    <source>
        <dbReference type="Proteomes" id="UP000221394"/>
    </source>
</evidence>
<gene>
    <name evidence="1" type="ORF">ATL41_0676</name>
</gene>
<reference evidence="1 2" key="1">
    <citation type="submission" date="2017-10" db="EMBL/GenBank/DDBJ databases">
        <title>Sequencing the genomes of 1000 actinobacteria strains.</title>
        <authorList>
            <person name="Klenk H.-P."/>
        </authorList>
    </citation>
    <scope>NUCLEOTIDE SEQUENCE [LARGE SCALE GENOMIC DNA]</scope>
    <source>
        <strain evidence="1 2">DSM 21574</strain>
    </source>
</reference>
<dbReference type="AlphaFoldDB" id="A0A2A9ECG3"/>
<dbReference type="RefSeq" id="WP_143556556.1">
    <property type="nucleotide sequence ID" value="NZ_PDJH01000001.1"/>
</dbReference>
<dbReference type="Proteomes" id="UP000221394">
    <property type="component" value="Unassembled WGS sequence"/>
</dbReference>